<dbReference type="PATRIC" id="fig|86416.3.peg.1853"/>
<evidence type="ECO:0000313" key="2">
    <source>
        <dbReference type="Proteomes" id="UP000013523"/>
    </source>
</evidence>
<organism evidence="1 2">
    <name type="scientific">Clostridium pasteurianum BC1</name>
    <dbReference type="NCBI Taxonomy" id="86416"/>
    <lineage>
        <taxon>Bacteria</taxon>
        <taxon>Bacillati</taxon>
        <taxon>Bacillota</taxon>
        <taxon>Clostridia</taxon>
        <taxon>Eubacteriales</taxon>
        <taxon>Clostridiaceae</taxon>
        <taxon>Clostridium</taxon>
    </lineage>
</organism>
<dbReference type="KEGG" id="cpas:Clopa_1882"/>
<dbReference type="STRING" id="86416.Clopa_1882"/>
<dbReference type="OrthoDB" id="2875664at2"/>
<dbReference type="HOGENOM" id="CLU_1072435_0_0_9"/>
<name>R4K113_CLOPA</name>
<reference evidence="1 2" key="1">
    <citation type="submission" date="2012-01" db="EMBL/GenBank/DDBJ databases">
        <title>Complete sequence of chromosome of Clostridium pasteurianum BC1.</title>
        <authorList>
            <consortium name="US DOE Joint Genome Institute"/>
            <person name="Lucas S."/>
            <person name="Han J."/>
            <person name="Lapidus A."/>
            <person name="Cheng J.-F."/>
            <person name="Goodwin L."/>
            <person name="Pitluck S."/>
            <person name="Peters L."/>
            <person name="Mikhailova N."/>
            <person name="Teshima H."/>
            <person name="Detter J.C."/>
            <person name="Han C."/>
            <person name="Tapia R."/>
            <person name="Land M."/>
            <person name="Hauser L."/>
            <person name="Kyrpides N."/>
            <person name="Ivanova N."/>
            <person name="Pagani I."/>
            <person name="Dunn J."/>
            <person name="Taghavi S."/>
            <person name="Francis A."/>
            <person name="van der Lelie D."/>
            <person name="Woyke T."/>
        </authorList>
    </citation>
    <scope>NUCLEOTIDE SEQUENCE [LARGE SCALE GENOMIC DNA]</scope>
    <source>
        <strain evidence="1 2">BC1</strain>
    </source>
</reference>
<keyword evidence="2" id="KW-1185">Reference proteome</keyword>
<protein>
    <submittedName>
        <fullName evidence="1">Uncharacterized protein</fullName>
    </submittedName>
</protein>
<dbReference type="Proteomes" id="UP000013523">
    <property type="component" value="Chromosome"/>
</dbReference>
<accession>R4K113</accession>
<dbReference type="AlphaFoldDB" id="R4K113"/>
<dbReference type="EMBL" id="CP003261">
    <property type="protein sequence ID" value="AGK96782.1"/>
    <property type="molecule type" value="Genomic_DNA"/>
</dbReference>
<sequence length="259" mass="30449">MEFSNKEILRAKRDLENIIDDIFNCDSIYIYDINLKRLIKILKDNNVLNTITNPYFNVEINFNEIEYQENINDWIEFNIPEDIELEIAYVLQRLQEVLYNDFNILNFTHMVFKMDTYNGNIKCWNNNILRPCLRELLIKIQDLIEDEVTGKDMVDSSRLNIYNISNVSVSNNSNLAIGENIKQDININELFNKLLNTANLINNDEEKNRVIQCINEMKDNNGKKSLLDKYNKFIESAANHMTLFTPLIPLLTLLLTNIK</sequence>
<dbReference type="RefSeq" id="WP_015615100.1">
    <property type="nucleotide sequence ID" value="NC_021182.1"/>
</dbReference>
<dbReference type="eggNOG" id="ENOG502ZUGY">
    <property type="taxonomic scope" value="Bacteria"/>
</dbReference>
<evidence type="ECO:0000313" key="1">
    <source>
        <dbReference type="EMBL" id="AGK96782.1"/>
    </source>
</evidence>
<proteinExistence type="predicted"/>
<gene>
    <name evidence="1" type="ORF">Clopa_1882</name>
</gene>